<accession>A0A450ZLK2</accession>
<gene>
    <name evidence="2" type="ORF">BECKTUN1418E_GA0071001_10222</name>
    <name evidence="1" type="ORF">BECKTUN1418F_GA0071002_10212</name>
</gene>
<organism evidence="2">
    <name type="scientific">Candidatus Kentrum sp. TUN</name>
    <dbReference type="NCBI Taxonomy" id="2126343"/>
    <lineage>
        <taxon>Bacteria</taxon>
        <taxon>Pseudomonadati</taxon>
        <taxon>Pseudomonadota</taxon>
        <taxon>Gammaproteobacteria</taxon>
        <taxon>Candidatus Kentrum</taxon>
    </lineage>
</organism>
<dbReference type="GO" id="GO:0016020">
    <property type="term" value="C:membrane"/>
    <property type="evidence" value="ECO:0007669"/>
    <property type="project" value="InterPro"/>
</dbReference>
<reference evidence="2" key="1">
    <citation type="submission" date="2019-02" db="EMBL/GenBank/DDBJ databases">
        <authorList>
            <person name="Gruber-Vodicka R. H."/>
            <person name="Seah K. B. B."/>
        </authorList>
    </citation>
    <scope>NUCLEOTIDE SEQUENCE</scope>
    <source>
        <strain evidence="2">BECK_BY2</strain>
        <strain evidence="1">BECK_BY3</strain>
    </source>
</reference>
<dbReference type="InterPro" id="IPR002825">
    <property type="entry name" value="Pept_S49_ser-pept_pro"/>
</dbReference>
<dbReference type="AlphaFoldDB" id="A0A450ZLK2"/>
<dbReference type="EMBL" id="CAADFV010000022">
    <property type="protein sequence ID" value="VFK54630.1"/>
    <property type="molecule type" value="Genomic_DNA"/>
</dbReference>
<protein>
    <submittedName>
        <fullName evidence="2">Serine dehydrogenase proteinase</fullName>
    </submittedName>
</protein>
<dbReference type="EMBL" id="CAADFY010000021">
    <property type="protein sequence ID" value="VFK53428.1"/>
    <property type="molecule type" value="Genomic_DNA"/>
</dbReference>
<dbReference type="Pfam" id="PF01972">
    <property type="entry name" value="SDH_protease"/>
    <property type="match status" value="1"/>
</dbReference>
<evidence type="ECO:0000313" key="1">
    <source>
        <dbReference type="EMBL" id="VFK53428.1"/>
    </source>
</evidence>
<dbReference type="PANTHER" id="PTHR35984">
    <property type="entry name" value="PERIPLASMIC SERINE PROTEASE"/>
    <property type="match status" value="1"/>
</dbReference>
<proteinExistence type="predicted"/>
<sequence length="232" mass="26117">MMAIHKMDRKKGLDLILHTPGGGIAATESIAHYLHQMFGNNIRAIVPQICMSAGTMLACACKSIVLAKHSNLGPTDPHISNIPALGVIEEFKRAAREIKRDQSKINVWRPILSQYRPTFIGQCEDAIKWTEEFVTNELKNNMLSIDSDKERKAKEIAKMLMDKKNNKSHGRHLHLDKLKKAGLIVEQLEDDDNLQDLVLTVHHCYMHTLMNTTAIKIIENHNGVALAKTTIQ</sequence>
<dbReference type="Gene3D" id="3.90.226.10">
    <property type="entry name" value="2-enoyl-CoA Hydratase, Chain A, domain 1"/>
    <property type="match status" value="1"/>
</dbReference>
<dbReference type="InterPro" id="IPR029045">
    <property type="entry name" value="ClpP/crotonase-like_dom_sf"/>
</dbReference>
<dbReference type="SUPFAM" id="SSF52096">
    <property type="entry name" value="ClpP/crotonase"/>
    <property type="match status" value="1"/>
</dbReference>
<dbReference type="PANTHER" id="PTHR35984:SF1">
    <property type="entry name" value="PERIPLASMIC SERINE PROTEASE"/>
    <property type="match status" value="1"/>
</dbReference>
<name>A0A450ZLK2_9GAMM</name>
<evidence type="ECO:0000313" key="2">
    <source>
        <dbReference type="EMBL" id="VFK54630.1"/>
    </source>
</evidence>